<feature type="transmembrane region" description="Helical" evidence="1">
    <location>
        <begin position="70"/>
        <end position="91"/>
    </location>
</feature>
<sequence>MRFLNKILDSKIYQVFIRIFGINLAAAIMGFGIVDDKPFKMLMALVVQYLVLYMSIILGTLLMIAISNEWIFGIFSILVFVFTFSLTYYFNKFVSKKLNLK</sequence>
<keyword evidence="1" id="KW-1133">Transmembrane helix</keyword>
<accession>A0A8B2ZH47</accession>
<feature type="transmembrane region" description="Helical" evidence="1">
    <location>
        <begin position="12"/>
        <end position="34"/>
    </location>
</feature>
<keyword evidence="1" id="KW-0812">Transmembrane</keyword>
<protein>
    <submittedName>
        <fullName evidence="2">Uncharacterized protein</fullName>
    </submittedName>
</protein>
<evidence type="ECO:0000313" key="2">
    <source>
        <dbReference type="EMBL" id="RGM28348.1"/>
    </source>
</evidence>
<organism evidence="2 3">
    <name type="scientific">Staphylococcus warneri</name>
    <dbReference type="NCBI Taxonomy" id="1292"/>
    <lineage>
        <taxon>Bacteria</taxon>
        <taxon>Bacillati</taxon>
        <taxon>Bacillota</taxon>
        <taxon>Bacilli</taxon>
        <taxon>Bacillales</taxon>
        <taxon>Staphylococcaceae</taxon>
        <taxon>Staphylococcus</taxon>
    </lineage>
</organism>
<proteinExistence type="predicted"/>
<reference evidence="2 3" key="1">
    <citation type="submission" date="2018-08" db="EMBL/GenBank/DDBJ databases">
        <title>A genome reference for cultivated species of the human gut microbiota.</title>
        <authorList>
            <person name="Zou Y."/>
            <person name="Xue W."/>
            <person name="Luo G."/>
        </authorList>
    </citation>
    <scope>NUCLEOTIDE SEQUENCE [LARGE SCALE GENOMIC DNA]</scope>
    <source>
        <strain evidence="2 3">OM08-17AT</strain>
    </source>
</reference>
<dbReference type="RefSeq" id="WP_117726003.1">
    <property type="nucleotide sequence ID" value="NZ_CABMFV010000009.1"/>
</dbReference>
<gene>
    <name evidence="2" type="ORF">DXC19_11735</name>
</gene>
<name>A0A8B2ZH47_STAWA</name>
<dbReference type="EMBL" id="QSTD01000009">
    <property type="protein sequence ID" value="RGM28348.1"/>
    <property type="molecule type" value="Genomic_DNA"/>
</dbReference>
<keyword evidence="1" id="KW-0472">Membrane</keyword>
<dbReference type="Proteomes" id="UP000261016">
    <property type="component" value="Unassembled WGS sequence"/>
</dbReference>
<dbReference type="AlphaFoldDB" id="A0A8B2ZH47"/>
<evidence type="ECO:0000256" key="1">
    <source>
        <dbReference type="SAM" id="Phobius"/>
    </source>
</evidence>
<feature type="transmembrane region" description="Helical" evidence="1">
    <location>
        <begin position="41"/>
        <end position="64"/>
    </location>
</feature>
<evidence type="ECO:0000313" key="3">
    <source>
        <dbReference type="Proteomes" id="UP000261016"/>
    </source>
</evidence>
<comment type="caution">
    <text evidence="2">The sequence shown here is derived from an EMBL/GenBank/DDBJ whole genome shotgun (WGS) entry which is preliminary data.</text>
</comment>